<dbReference type="Proteomes" id="UP000289664">
    <property type="component" value="Chromosome"/>
</dbReference>
<reference evidence="2 3" key="1">
    <citation type="journal article" date="2019" name="Appl. Environ. Microbiol.">
        <title>Clostridium scindens ATCC 35704: integration of nutritional requirements, the complete genome sequence, and global transcriptional responses to bile acids.</title>
        <authorList>
            <person name="Devendran S."/>
            <person name="Shrestha R."/>
            <person name="Alves J.M.P."/>
            <person name="Wolf P.G."/>
            <person name="Ly L."/>
            <person name="Hernandez A.G."/>
            <person name="Mendez-Garcia C."/>
            <person name="Inboden A."/>
            <person name="Wiley J."/>
            <person name="Paul O."/>
            <person name="Allen A."/>
            <person name="Springer E."/>
            <person name="Wright C.L."/>
            <person name="Fields C.J."/>
            <person name="Daniel S.L."/>
            <person name="Ridlon J.M."/>
        </authorList>
    </citation>
    <scope>NUCLEOTIDE SEQUENCE [LARGE SCALE GENOMIC DNA]</scope>
    <source>
        <strain evidence="2 3">ATCC 35704</strain>
    </source>
</reference>
<dbReference type="AlphaFoldDB" id="A0A494WG14"/>
<dbReference type="OrthoDB" id="2667318at2"/>
<feature type="region of interest" description="Disordered" evidence="1">
    <location>
        <begin position="342"/>
        <end position="370"/>
    </location>
</feature>
<dbReference type="RefSeq" id="WP_039909441.1">
    <property type="nucleotide sequence ID" value="NZ_CP036170.1"/>
</dbReference>
<accession>A0A494WG14</accession>
<sequence length="389" mass="45445">MAWYYGTYSCGHEGRVNIIGPTKDRQWKADRHFEHMCPECYEKWQEEERDRKSREAAEKSKEMELPELAGTEKQVKWAMTLRISAIESMLWMIDRVKDSVMIECEDGSRKQMDKEELAEAVDCGCMAHTDARFWIDRRSEAHKTLIIFAREYLKKEEEIPKDVMEEMIDEDIRLAVAPENPVKPGIVRLSVSDSGSLEARYVKDDDFIGIVKEKGFRWNGSAWEKAIDEFTGAIDDRAAEIGNALLANGFTVMFYSEWTRQMAISVGFEEETGRWIKWNAKRQMFAICWDGYNDTLYQAARKLPGAAWRDGCMMVPAEFYRELDDFAETMGFRYSKRARMEEKRKAEETNGYRKADVREPDRKKPTDEERLRKVLESSRAIIEDLKDEA</sequence>
<dbReference type="GeneID" id="62694524"/>
<keyword evidence="3" id="KW-1185">Reference proteome</keyword>
<evidence type="ECO:0000256" key="1">
    <source>
        <dbReference type="SAM" id="MobiDB-lite"/>
    </source>
</evidence>
<name>A0A494WG14_CLOS5</name>
<dbReference type="KEGG" id="csci:HDCHBGLK_00282"/>
<gene>
    <name evidence="2" type="ORF">HDCHBGLK_00282</name>
</gene>
<dbReference type="EMBL" id="CP036170">
    <property type="protein sequence ID" value="QBF72937.1"/>
    <property type="molecule type" value="Genomic_DNA"/>
</dbReference>
<proteinExistence type="predicted"/>
<protein>
    <submittedName>
        <fullName evidence="2">Uncharacterized protein</fullName>
    </submittedName>
</protein>
<evidence type="ECO:0000313" key="2">
    <source>
        <dbReference type="EMBL" id="QBF72937.1"/>
    </source>
</evidence>
<evidence type="ECO:0000313" key="3">
    <source>
        <dbReference type="Proteomes" id="UP000289664"/>
    </source>
</evidence>
<organism evidence="2 3">
    <name type="scientific">Clostridium scindens (strain ATCC 35704 / DSM 5676 / VPI 13733 / 19)</name>
    <dbReference type="NCBI Taxonomy" id="411468"/>
    <lineage>
        <taxon>Bacteria</taxon>
        <taxon>Bacillati</taxon>
        <taxon>Bacillota</taxon>
        <taxon>Clostridia</taxon>
        <taxon>Lachnospirales</taxon>
        <taxon>Lachnospiraceae</taxon>
    </lineage>
</organism>